<proteinExistence type="predicted"/>
<dbReference type="Proteomes" id="UP001305779">
    <property type="component" value="Unassembled WGS sequence"/>
</dbReference>
<evidence type="ECO:0000313" key="9">
    <source>
        <dbReference type="Proteomes" id="UP001305779"/>
    </source>
</evidence>
<dbReference type="PANTHER" id="PTHR10869:SF236">
    <property type="entry name" value="PROLYL 4-HYDROXYLASE ALPHA SUBUNIT DOMAIN-CONTAINING PROTEIN"/>
    <property type="match status" value="1"/>
</dbReference>
<dbReference type="InterPro" id="IPR045054">
    <property type="entry name" value="P4HA-like"/>
</dbReference>
<evidence type="ECO:0000256" key="6">
    <source>
        <dbReference type="SAM" id="MobiDB-lite"/>
    </source>
</evidence>
<dbReference type="SMART" id="SM00702">
    <property type="entry name" value="P4Hc"/>
    <property type="match status" value="1"/>
</dbReference>
<feature type="domain" description="Prolyl 4-hydroxylase alpha subunit" evidence="7">
    <location>
        <begin position="50"/>
        <end position="257"/>
    </location>
</feature>
<keyword evidence="3" id="KW-0223">Dioxygenase</keyword>
<name>A0ABR0EPB5_ZASCE</name>
<comment type="caution">
    <text evidence="8">The sequence shown here is derived from an EMBL/GenBank/DDBJ whole genome shotgun (WGS) entry which is preliminary data.</text>
</comment>
<reference evidence="8 9" key="1">
    <citation type="journal article" date="2023" name="G3 (Bethesda)">
        <title>A chromosome-level genome assembly of Zasmidium syzygii isolated from banana leaves.</title>
        <authorList>
            <person name="van Westerhoven A.C."/>
            <person name="Mehrabi R."/>
            <person name="Talebi R."/>
            <person name="Steentjes M.B.F."/>
            <person name="Corcolon B."/>
            <person name="Chong P.A."/>
            <person name="Kema G.H.J."/>
            <person name="Seidl M.F."/>
        </authorList>
    </citation>
    <scope>NUCLEOTIDE SEQUENCE [LARGE SCALE GENOMIC DNA]</scope>
    <source>
        <strain evidence="8 9">P124</strain>
    </source>
</reference>
<protein>
    <recommendedName>
        <fullName evidence="7">Prolyl 4-hydroxylase alpha subunit domain-containing protein</fullName>
    </recommendedName>
</protein>
<accession>A0ABR0EPB5</accession>
<keyword evidence="2" id="KW-0479">Metal-binding</keyword>
<gene>
    <name evidence="8" type="ORF">PRZ48_004324</name>
</gene>
<feature type="region of interest" description="Disordered" evidence="6">
    <location>
        <begin position="1"/>
        <end position="29"/>
    </location>
</feature>
<dbReference type="InterPro" id="IPR044862">
    <property type="entry name" value="Pro_4_hyd_alph_FE2OG_OXY"/>
</dbReference>
<keyword evidence="9" id="KW-1185">Reference proteome</keyword>
<keyword evidence="5" id="KW-0408">Iron</keyword>
<dbReference type="Pfam" id="PF13640">
    <property type="entry name" value="2OG-FeII_Oxy_3"/>
    <property type="match status" value="1"/>
</dbReference>
<evidence type="ECO:0000256" key="2">
    <source>
        <dbReference type="ARBA" id="ARBA00022723"/>
    </source>
</evidence>
<evidence type="ECO:0000313" key="8">
    <source>
        <dbReference type="EMBL" id="KAK4503409.1"/>
    </source>
</evidence>
<dbReference type="Gene3D" id="2.60.120.620">
    <property type="entry name" value="q2cbj1_9rhob like domain"/>
    <property type="match status" value="1"/>
</dbReference>
<keyword evidence="4" id="KW-0560">Oxidoreductase</keyword>
<evidence type="ECO:0000256" key="3">
    <source>
        <dbReference type="ARBA" id="ARBA00022964"/>
    </source>
</evidence>
<sequence>MAPKAKKSKASSVAAAPSDERKGNSTSINWPTMEPVMVADDLAFEAQLPDQILTVKLWTAALCKSYRSFLATLPLVTTPGRPKRGEATRVNDRFQVDDENFAAKLWSQTALQELVMNPVIDGVQLGDTEKRDLWGGDVLGLNSNIRIYRYSKGQFFDQHYDDSNNVSFPSASSPNAQPAKTTWTLLLYLSSPATGCQGGATIFHPEPSSKRQAAPEPIVAELEVGLALLHRHGKECLLHEGQEVTDGEKWVIRTDLCVKR</sequence>
<organism evidence="8 9">
    <name type="scientific">Zasmidium cellare</name>
    <name type="common">Wine cellar mold</name>
    <name type="synonym">Racodium cellare</name>
    <dbReference type="NCBI Taxonomy" id="395010"/>
    <lineage>
        <taxon>Eukaryota</taxon>
        <taxon>Fungi</taxon>
        <taxon>Dikarya</taxon>
        <taxon>Ascomycota</taxon>
        <taxon>Pezizomycotina</taxon>
        <taxon>Dothideomycetes</taxon>
        <taxon>Dothideomycetidae</taxon>
        <taxon>Mycosphaerellales</taxon>
        <taxon>Mycosphaerellaceae</taxon>
        <taxon>Zasmidium</taxon>
    </lineage>
</organism>
<dbReference type="PANTHER" id="PTHR10869">
    <property type="entry name" value="PROLYL 4-HYDROXYLASE ALPHA SUBUNIT"/>
    <property type="match status" value="1"/>
</dbReference>
<comment type="cofactor">
    <cofactor evidence="1">
        <name>L-ascorbate</name>
        <dbReference type="ChEBI" id="CHEBI:38290"/>
    </cofactor>
</comment>
<evidence type="ECO:0000256" key="1">
    <source>
        <dbReference type="ARBA" id="ARBA00001961"/>
    </source>
</evidence>
<dbReference type="InterPro" id="IPR006620">
    <property type="entry name" value="Pro_4_hyd_alph"/>
</dbReference>
<evidence type="ECO:0000256" key="5">
    <source>
        <dbReference type="ARBA" id="ARBA00023004"/>
    </source>
</evidence>
<dbReference type="EMBL" id="JAXOVC010000003">
    <property type="protein sequence ID" value="KAK4503409.1"/>
    <property type="molecule type" value="Genomic_DNA"/>
</dbReference>
<evidence type="ECO:0000256" key="4">
    <source>
        <dbReference type="ARBA" id="ARBA00023002"/>
    </source>
</evidence>
<evidence type="ECO:0000259" key="7">
    <source>
        <dbReference type="SMART" id="SM00702"/>
    </source>
</evidence>